<gene>
    <name evidence="1" type="ORF">ElyMa_003913000</name>
</gene>
<dbReference type="AlphaFoldDB" id="A0AAV4FPE4"/>
<protein>
    <submittedName>
        <fullName evidence="1">Uncharacterized protein</fullName>
    </submittedName>
</protein>
<dbReference type="EMBL" id="BMAT01007964">
    <property type="protein sequence ID" value="GFR75192.1"/>
    <property type="molecule type" value="Genomic_DNA"/>
</dbReference>
<evidence type="ECO:0000313" key="2">
    <source>
        <dbReference type="Proteomes" id="UP000762676"/>
    </source>
</evidence>
<name>A0AAV4FPE4_9GAST</name>
<dbReference type="Proteomes" id="UP000762676">
    <property type="component" value="Unassembled WGS sequence"/>
</dbReference>
<sequence>MKVEVVGIEGGYSAIAPTLEMNFQAGDKKKTPNLVVAYPDVLGTLSKYDMQQKLTSSDAEKTRIKGLFDEQFIGINDQIGGLASGDIYSLPIAKSIEMASVNTPVMQYILTQLKTVSALASLEAGET</sequence>
<keyword evidence="2" id="KW-1185">Reference proteome</keyword>
<accession>A0AAV4FPE4</accession>
<evidence type="ECO:0000313" key="1">
    <source>
        <dbReference type="EMBL" id="GFR75192.1"/>
    </source>
</evidence>
<comment type="caution">
    <text evidence="1">The sequence shown here is derived from an EMBL/GenBank/DDBJ whole genome shotgun (WGS) entry which is preliminary data.</text>
</comment>
<reference evidence="1 2" key="1">
    <citation type="journal article" date="2021" name="Elife">
        <title>Chloroplast acquisition without the gene transfer in kleptoplastic sea slugs, Plakobranchus ocellatus.</title>
        <authorList>
            <person name="Maeda T."/>
            <person name="Takahashi S."/>
            <person name="Yoshida T."/>
            <person name="Shimamura S."/>
            <person name="Takaki Y."/>
            <person name="Nagai Y."/>
            <person name="Toyoda A."/>
            <person name="Suzuki Y."/>
            <person name="Arimoto A."/>
            <person name="Ishii H."/>
            <person name="Satoh N."/>
            <person name="Nishiyama T."/>
            <person name="Hasebe M."/>
            <person name="Maruyama T."/>
            <person name="Minagawa J."/>
            <person name="Obokata J."/>
            <person name="Shigenobu S."/>
        </authorList>
    </citation>
    <scope>NUCLEOTIDE SEQUENCE [LARGE SCALE GENOMIC DNA]</scope>
</reference>
<organism evidence="1 2">
    <name type="scientific">Elysia marginata</name>
    <dbReference type="NCBI Taxonomy" id="1093978"/>
    <lineage>
        <taxon>Eukaryota</taxon>
        <taxon>Metazoa</taxon>
        <taxon>Spiralia</taxon>
        <taxon>Lophotrochozoa</taxon>
        <taxon>Mollusca</taxon>
        <taxon>Gastropoda</taxon>
        <taxon>Heterobranchia</taxon>
        <taxon>Euthyneura</taxon>
        <taxon>Panpulmonata</taxon>
        <taxon>Sacoglossa</taxon>
        <taxon>Placobranchoidea</taxon>
        <taxon>Plakobranchidae</taxon>
        <taxon>Elysia</taxon>
    </lineage>
</organism>
<proteinExistence type="predicted"/>